<keyword evidence="1" id="KW-0472">Membrane</keyword>
<keyword evidence="1" id="KW-1133">Transmembrane helix</keyword>
<sequence length="139" mass="14575">MAEPILREQATAAGVMASFLRVGAPIDHASSLLLALGVVCALLGSSSPVAPALALLLGLAEKYFAWRAALDADLFALLARDPGHEAAFDAALGACMGRSTPLLQRTLAQRWQGARRFLLWQIGLVLAQALLLAAVLFLG</sequence>
<gene>
    <name evidence="2" type="ORF">F0185_18945</name>
</gene>
<keyword evidence="1" id="KW-0812">Transmembrane</keyword>
<name>A0ABX0LW73_9BURK</name>
<evidence type="ECO:0000313" key="3">
    <source>
        <dbReference type="Proteomes" id="UP000785613"/>
    </source>
</evidence>
<dbReference type="RefSeq" id="WP_167227038.1">
    <property type="nucleotide sequence ID" value="NZ_VUYU01000012.1"/>
</dbReference>
<reference evidence="2 3" key="1">
    <citation type="submission" date="2019-09" db="EMBL/GenBank/DDBJ databases">
        <title>Taxonomy of Antarctic Massilia spp.: description of Massilia rubra sp. nov., Massilia aquatica sp. nov., Massilia mucilaginosa sp. nov., Massilia frigida sp. nov. isolated from streams, lakes and regoliths.</title>
        <authorList>
            <person name="Holochova P."/>
            <person name="Sedlacek I."/>
            <person name="Kralova S."/>
            <person name="Maslanova I."/>
            <person name="Busse H.-J."/>
            <person name="Stankova E."/>
            <person name="Vrbovska V."/>
            <person name="Kovarovic V."/>
            <person name="Bartak M."/>
            <person name="Svec P."/>
            <person name="Pantucek R."/>
        </authorList>
    </citation>
    <scope>NUCLEOTIDE SEQUENCE [LARGE SCALE GENOMIC DNA]</scope>
    <source>
        <strain evidence="2 3">CCM 8692</strain>
    </source>
</reference>
<dbReference type="EMBL" id="VUYU01000012">
    <property type="protein sequence ID" value="NHZ35644.1"/>
    <property type="molecule type" value="Genomic_DNA"/>
</dbReference>
<accession>A0ABX0LW73</accession>
<evidence type="ECO:0000313" key="2">
    <source>
        <dbReference type="EMBL" id="NHZ35644.1"/>
    </source>
</evidence>
<feature type="transmembrane region" description="Helical" evidence="1">
    <location>
        <begin position="32"/>
        <end position="57"/>
    </location>
</feature>
<feature type="transmembrane region" description="Helical" evidence="1">
    <location>
        <begin position="117"/>
        <end position="138"/>
    </location>
</feature>
<proteinExistence type="predicted"/>
<dbReference type="Proteomes" id="UP000785613">
    <property type="component" value="Unassembled WGS sequence"/>
</dbReference>
<comment type="caution">
    <text evidence="2">The sequence shown here is derived from an EMBL/GenBank/DDBJ whole genome shotgun (WGS) entry which is preliminary data.</text>
</comment>
<organism evidence="2 3">
    <name type="scientific">Massilia rubra</name>
    <dbReference type="NCBI Taxonomy" id="2607910"/>
    <lineage>
        <taxon>Bacteria</taxon>
        <taxon>Pseudomonadati</taxon>
        <taxon>Pseudomonadota</taxon>
        <taxon>Betaproteobacteria</taxon>
        <taxon>Burkholderiales</taxon>
        <taxon>Oxalobacteraceae</taxon>
        <taxon>Telluria group</taxon>
        <taxon>Massilia</taxon>
    </lineage>
</organism>
<keyword evidence="3" id="KW-1185">Reference proteome</keyword>
<protein>
    <submittedName>
        <fullName evidence="2">Uncharacterized protein</fullName>
    </submittedName>
</protein>
<evidence type="ECO:0000256" key="1">
    <source>
        <dbReference type="SAM" id="Phobius"/>
    </source>
</evidence>